<dbReference type="InterPro" id="IPR004089">
    <property type="entry name" value="MCPsignal_dom"/>
</dbReference>
<proteinExistence type="inferred from homology"/>
<reference evidence="7 8" key="1">
    <citation type="submission" date="2019-06" db="EMBL/GenBank/DDBJ databases">
        <title>Erythrobacter insulae sp. nov., isolated from a tidal flat.</title>
        <authorList>
            <person name="Yoon J.-H."/>
        </authorList>
    </citation>
    <scope>NUCLEOTIDE SEQUENCE [LARGE SCALE GENOMIC DNA]</scope>
    <source>
        <strain evidence="7 8">JBTF-M21</strain>
    </source>
</reference>
<evidence type="ECO:0000256" key="3">
    <source>
        <dbReference type="PROSITE-ProRule" id="PRU00284"/>
    </source>
</evidence>
<accession>A0A547PE49</accession>
<dbReference type="Pfam" id="PF00015">
    <property type="entry name" value="MCPsignal"/>
    <property type="match status" value="1"/>
</dbReference>
<evidence type="ECO:0000256" key="2">
    <source>
        <dbReference type="ARBA" id="ARBA00029447"/>
    </source>
</evidence>
<feature type="transmembrane region" description="Helical" evidence="5">
    <location>
        <begin position="113"/>
        <end position="137"/>
    </location>
</feature>
<keyword evidence="5" id="KW-1133">Transmembrane helix</keyword>
<dbReference type="OrthoDB" id="354287at2"/>
<evidence type="ECO:0000256" key="4">
    <source>
        <dbReference type="SAM" id="Coils"/>
    </source>
</evidence>
<feature type="transmembrane region" description="Helical" evidence="5">
    <location>
        <begin position="143"/>
        <end position="162"/>
    </location>
</feature>
<comment type="similarity">
    <text evidence="2">Belongs to the methyl-accepting chemotaxis (MCP) protein family.</text>
</comment>
<dbReference type="GO" id="GO:0006935">
    <property type="term" value="P:chemotaxis"/>
    <property type="evidence" value="ECO:0007669"/>
    <property type="project" value="InterPro"/>
</dbReference>
<keyword evidence="1 3" id="KW-0807">Transducer</keyword>
<dbReference type="GO" id="GO:0004888">
    <property type="term" value="F:transmembrane signaling receptor activity"/>
    <property type="evidence" value="ECO:0007669"/>
    <property type="project" value="InterPro"/>
</dbReference>
<gene>
    <name evidence="7" type="ORF">FGU71_11540</name>
</gene>
<keyword evidence="8" id="KW-1185">Reference proteome</keyword>
<evidence type="ECO:0000313" key="8">
    <source>
        <dbReference type="Proteomes" id="UP000316343"/>
    </source>
</evidence>
<keyword evidence="4" id="KW-0175">Coiled coil</keyword>
<feature type="domain" description="Methyl-accepting transducer" evidence="6">
    <location>
        <begin position="219"/>
        <end position="470"/>
    </location>
</feature>
<feature type="transmembrane region" description="Helical" evidence="5">
    <location>
        <begin position="37"/>
        <end position="56"/>
    </location>
</feature>
<feature type="coiled-coil region" evidence="4">
    <location>
        <begin position="177"/>
        <end position="221"/>
    </location>
</feature>
<evidence type="ECO:0000256" key="5">
    <source>
        <dbReference type="SAM" id="Phobius"/>
    </source>
</evidence>
<protein>
    <recommendedName>
        <fullName evidence="6">Methyl-accepting transducer domain-containing protein</fullName>
    </recommendedName>
</protein>
<dbReference type="Gene3D" id="1.10.287.950">
    <property type="entry name" value="Methyl-accepting chemotaxis protein"/>
    <property type="match status" value="1"/>
</dbReference>
<evidence type="ECO:0000259" key="6">
    <source>
        <dbReference type="PROSITE" id="PS50111"/>
    </source>
</evidence>
<dbReference type="PANTHER" id="PTHR32089">
    <property type="entry name" value="METHYL-ACCEPTING CHEMOTAXIS PROTEIN MCPB"/>
    <property type="match status" value="1"/>
</dbReference>
<dbReference type="SMART" id="SM00283">
    <property type="entry name" value="MA"/>
    <property type="match status" value="1"/>
</dbReference>
<dbReference type="EMBL" id="VHJK01000001">
    <property type="protein sequence ID" value="TRD12432.1"/>
    <property type="molecule type" value="Genomic_DNA"/>
</dbReference>
<dbReference type="AlphaFoldDB" id="A0A547PE49"/>
<dbReference type="PANTHER" id="PTHR32089:SF112">
    <property type="entry name" value="LYSOZYME-LIKE PROTEIN-RELATED"/>
    <property type="match status" value="1"/>
</dbReference>
<dbReference type="SUPFAM" id="SSF58104">
    <property type="entry name" value="Methyl-accepting chemotaxis protein (MCP) signaling domain"/>
    <property type="match status" value="1"/>
</dbReference>
<dbReference type="PRINTS" id="PR00260">
    <property type="entry name" value="CHEMTRNSDUCR"/>
</dbReference>
<organism evidence="7 8">
    <name type="scientific">Erythrobacter insulae</name>
    <dbReference type="NCBI Taxonomy" id="2584124"/>
    <lineage>
        <taxon>Bacteria</taxon>
        <taxon>Pseudomonadati</taxon>
        <taxon>Pseudomonadota</taxon>
        <taxon>Alphaproteobacteria</taxon>
        <taxon>Sphingomonadales</taxon>
        <taxon>Erythrobacteraceae</taxon>
        <taxon>Erythrobacter/Porphyrobacter group</taxon>
        <taxon>Erythrobacter</taxon>
    </lineage>
</organism>
<feature type="transmembrane region" description="Helical" evidence="5">
    <location>
        <begin position="91"/>
        <end position="108"/>
    </location>
</feature>
<comment type="caution">
    <text evidence="7">The sequence shown here is derived from an EMBL/GenBank/DDBJ whole genome shotgun (WGS) entry which is preliminary data.</text>
</comment>
<keyword evidence="5" id="KW-0472">Membrane</keyword>
<dbReference type="GO" id="GO:0016020">
    <property type="term" value="C:membrane"/>
    <property type="evidence" value="ECO:0007669"/>
    <property type="project" value="InterPro"/>
</dbReference>
<name>A0A547PE49_9SPHN</name>
<evidence type="ECO:0000256" key="1">
    <source>
        <dbReference type="ARBA" id="ARBA00023224"/>
    </source>
</evidence>
<feature type="transmembrane region" description="Helical" evidence="5">
    <location>
        <begin position="12"/>
        <end position="31"/>
    </location>
</feature>
<dbReference type="PROSITE" id="PS50111">
    <property type="entry name" value="CHEMOTAXIS_TRANSDUC_2"/>
    <property type="match status" value="1"/>
</dbReference>
<dbReference type="Proteomes" id="UP000316343">
    <property type="component" value="Unassembled WGS sequence"/>
</dbReference>
<evidence type="ECO:0000313" key="7">
    <source>
        <dbReference type="EMBL" id="TRD12432.1"/>
    </source>
</evidence>
<keyword evidence="5" id="KW-0812">Transmembrane</keyword>
<sequence>MIVSIEELRLRGIQFITAGSWLVTLTLFVLGLWFGDIAVTAAFASASLNILPSVYAARGINNRNARSLMGIAAAIQPALLLYVMQDTGWQIDMHLYFFVALASLTVLCDIRSIFIACALIFAHHVFLSYLIPTWVFIGETNAARLFIHAFATLLIGCVLSWISNEIRQLLEQNASARIDAEVNADLLKEQSAELQQALHRVELERTRREEFEIEKEQQRTEDLKRFSHEFETSVSTVIQSVAKTAMMLDTTTKQLDALAKETGDQADGFFGTSNAAAKAADTVARGVAELTDSIAKIAVNVSQQDELTQLATEKALSGGQSVGSLTQHSDTIGEATRAIVRIAEKTNLLSLNAAIEAATAGPAGRGFTIVAQEVKALASQAGEAATQIDAFLTGVRSGSLEAERNFTEIDAAITELNQAAKAIRWDVDDQRKSADTIQQFARGAASEVSEMAERSRSLAQSASAAKNLSGELGHAASALIQTVQALETSTQEFVSKLKAA</sequence>
<dbReference type="RefSeq" id="WP_142788703.1">
    <property type="nucleotide sequence ID" value="NZ_VHJK01000001.1"/>
</dbReference>
<dbReference type="InterPro" id="IPR004090">
    <property type="entry name" value="Chemotax_Me-accpt_rcpt"/>
</dbReference>
<dbReference type="GO" id="GO:0007165">
    <property type="term" value="P:signal transduction"/>
    <property type="evidence" value="ECO:0007669"/>
    <property type="project" value="UniProtKB-KW"/>
</dbReference>